<keyword evidence="1" id="KW-0732">Signal</keyword>
<gene>
    <name evidence="2" type="ORF">G7Y85_08890</name>
</gene>
<evidence type="ECO:0000313" key="2">
    <source>
        <dbReference type="EMBL" id="NGY04881.1"/>
    </source>
</evidence>
<dbReference type="AlphaFoldDB" id="A0A6M2BRP2"/>
<dbReference type="RefSeq" id="WP_166255132.1">
    <property type="nucleotide sequence ID" value="NZ_JAAMOW010000004.1"/>
</dbReference>
<sequence length="445" mass="45940">MQNREWPRRTAIAAALAVGFGGSAFAAPGDPLGPSQTLVPPGTGDYNLYPAIARDAAGDGVVVWKGSGILAQRVGADGTPKGNAFVVDPTPYAGPPDVAMDDDGDFVVTWAQLHVADTTGVYAQRYHADGSPNGAQLKVAAPPDATVGDSYILSPSVAMDDAGDFVVAWAQGRELKHGSWYSCSYGIGICTQVGAYAVQMRRYTGGGTQAQVAQTVDSTGGVDVEVLAVPLVIGSDEGRVGVAMAPDGRFVVAWDHESEGVSLLSGVYARAYDADGKAGLKRVVSSQRDQGVPDVAMSAGGAYVVTYNRASRARNDYSEGIYLRRFPAGNGLGSAEVRVDSDTNAQAYGLKTSVAMDAAGDTVVAWPVGGRIHAQRYANGGGALGINFDVGGAPPNEYGSFVSPDVAMAPGGDFAVAWGAIWADYSSGPAGVTYTSIDTRYYDGP</sequence>
<accession>A0A6M2BRP2</accession>
<feature type="signal peptide" evidence="1">
    <location>
        <begin position="1"/>
        <end position="26"/>
    </location>
</feature>
<name>A0A6M2BRP2_9GAMM</name>
<evidence type="ECO:0000313" key="3">
    <source>
        <dbReference type="Proteomes" id="UP000472676"/>
    </source>
</evidence>
<comment type="caution">
    <text evidence="2">The sequence shown here is derived from an EMBL/GenBank/DDBJ whole genome shotgun (WGS) entry which is preliminary data.</text>
</comment>
<feature type="chain" id="PRO_5026874077" evidence="1">
    <location>
        <begin position="27"/>
        <end position="445"/>
    </location>
</feature>
<protein>
    <submittedName>
        <fullName evidence="2">Uncharacterized protein</fullName>
    </submittedName>
</protein>
<evidence type="ECO:0000256" key="1">
    <source>
        <dbReference type="SAM" id="SignalP"/>
    </source>
</evidence>
<reference evidence="2 3" key="1">
    <citation type="journal article" date="2014" name="Int. J. Syst. Evol. Microbiol.">
        <title>Solimonas terrae sp. nov., isolated from soil.</title>
        <authorList>
            <person name="Kim S.J."/>
            <person name="Moon J.Y."/>
            <person name="Weon H.Y."/>
            <person name="Ahn J.H."/>
            <person name="Chen W.M."/>
            <person name="Kwon S.W."/>
        </authorList>
    </citation>
    <scope>NUCLEOTIDE SEQUENCE [LARGE SCALE GENOMIC DNA]</scope>
    <source>
        <strain evidence="2 3">KIS83-12</strain>
    </source>
</reference>
<keyword evidence="3" id="KW-1185">Reference proteome</keyword>
<dbReference type="Proteomes" id="UP000472676">
    <property type="component" value="Unassembled WGS sequence"/>
</dbReference>
<organism evidence="2 3">
    <name type="scientific">Solimonas terrae</name>
    <dbReference type="NCBI Taxonomy" id="1396819"/>
    <lineage>
        <taxon>Bacteria</taxon>
        <taxon>Pseudomonadati</taxon>
        <taxon>Pseudomonadota</taxon>
        <taxon>Gammaproteobacteria</taxon>
        <taxon>Nevskiales</taxon>
        <taxon>Nevskiaceae</taxon>
        <taxon>Solimonas</taxon>
    </lineage>
</organism>
<dbReference type="EMBL" id="JAAMOW010000004">
    <property type="protein sequence ID" value="NGY04881.1"/>
    <property type="molecule type" value="Genomic_DNA"/>
</dbReference>
<proteinExistence type="predicted"/>